<dbReference type="EMBL" id="JAUYZG010000023">
    <property type="protein sequence ID" value="KAK2870931.1"/>
    <property type="molecule type" value="Genomic_DNA"/>
</dbReference>
<accession>A0AA88P6T8</accession>
<dbReference type="Proteomes" id="UP001187343">
    <property type="component" value="Unassembled WGS sequence"/>
</dbReference>
<reference evidence="2" key="1">
    <citation type="submission" date="2023-08" db="EMBL/GenBank/DDBJ databases">
        <title>Chromosome-level Genome Assembly of mud carp (Cirrhinus molitorella).</title>
        <authorList>
            <person name="Liu H."/>
        </authorList>
    </citation>
    <scope>NUCLEOTIDE SEQUENCE</scope>
    <source>
        <strain evidence="2">Prfri</strain>
        <tissue evidence="2">Muscle</tissue>
    </source>
</reference>
<gene>
    <name evidence="2" type="ORF">Q8A67_023458</name>
</gene>
<feature type="region of interest" description="Disordered" evidence="1">
    <location>
        <begin position="37"/>
        <end position="73"/>
    </location>
</feature>
<evidence type="ECO:0000313" key="3">
    <source>
        <dbReference type="Proteomes" id="UP001187343"/>
    </source>
</evidence>
<keyword evidence="3" id="KW-1185">Reference proteome</keyword>
<sequence>MNSSEGEESGDVSDSCVLPEESMADGFQQIQFKDACRQGSPDCASDASQGHMRSPCDSQQQQEEGGAGGIGGTVKSFIYPHPTPVNPSMSSCIHGYCGCVEAPVKACLRLSSDALKHLCSATYSAAARKRAALQFDRDEFGASALRDSCLIGHSPLVAGAASSSRAAEEWQRITDEDMVTLSTFR</sequence>
<evidence type="ECO:0000256" key="1">
    <source>
        <dbReference type="SAM" id="MobiDB-lite"/>
    </source>
</evidence>
<proteinExistence type="predicted"/>
<evidence type="ECO:0000313" key="2">
    <source>
        <dbReference type="EMBL" id="KAK2870931.1"/>
    </source>
</evidence>
<name>A0AA88P6T8_9TELE</name>
<comment type="caution">
    <text evidence="2">The sequence shown here is derived from an EMBL/GenBank/DDBJ whole genome shotgun (WGS) entry which is preliminary data.</text>
</comment>
<dbReference type="AlphaFoldDB" id="A0AA88P6T8"/>
<organism evidence="2 3">
    <name type="scientific">Cirrhinus molitorella</name>
    <name type="common">mud carp</name>
    <dbReference type="NCBI Taxonomy" id="172907"/>
    <lineage>
        <taxon>Eukaryota</taxon>
        <taxon>Metazoa</taxon>
        <taxon>Chordata</taxon>
        <taxon>Craniata</taxon>
        <taxon>Vertebrata</taxon>
        <taxon>Euteleostomi</taxon>
        <taxon>Actinopterygii</taxon>
        <taxon>Neopterygii</taxon>
        <taxon>Teleostei</taxon>
        <taxon>Ostariophysi</taxon>
        <taxon>Cypriniformes</taxon>
        <taxon>Cyprinidae</taxon>
        <taxon>Labeoninae</taxon>
        <taxon>Labeonini</taxon>
        <taxon>Cirrhinus</taxon>
    </lineage>
</organism>
<protein>
    <submittedName>
        <fullName evidence="2">Uncharacterized protein</fullName>
    </submittedName>
</protein>